<reference evidence="1" key="2">
    <citation type="submission" date="2022-06" db="UniProtKB">
        <authorList>
            <consortium name="EnsemblMetazoa"/>
        </authorList>
    </citation>
    <scope>IDENTIFICATION</scope>
    <source>
        <strain evidence="1">PS312</strain>
    </source>
</reference>
<reference evidence="2" key="1">
    <citation type="journal article" date="2008" name="Nat. Genet.">
        <title>The Pristionchus pacificus genome provides a unique perspective on nematode lifestyle and parasitism.</title>
        <authorList>
            <person name="Dieterich C."/>
            <person name="Clifton S.W."/>
            <person name="Schuster L.N."/>
            <person name="Chinwalla A."/>
            <person name="Delehaunty K."/>
            <person name="Dinkelacker I."/>
            <person name="Fulton L."/>
            <person name="Fulton R."/>
            <person name="Godfrey J."/>
            <person name="Minx P."/>
            <person name="Mitreva M."/>
            <person name="Roeseler W."/>
            <person name="Tian H."/>
            <person name="Witte H."/>
            <person name="Yang S.P."/>
            <person name="Wilson R.K."/>
            <person name="Sommer R.J."/>
        </authorList>
    </citation>
    <scope>NUCLEOTIDE SEQUENCE [LARGE SCALE GENOMIC DNA]</scope>
    <source>
        <strain evidence="2">PS312</strain>
    </source>
</reference>
<accession>A0A2A6D296</accession>
<dbReference type="AlphaFoldDB" id="A0A2A6D296"/>
<evidence type="ECO:0000313" key="2">
    <source>
        <dbReference type="Proteomes" id="UP000005239"/>
    </source>
</evidence>
<sequence length="60" mass="6489">MTGLLHGLGLPFWILEYRRTRNTLRNTSGDVIIFVNKVKGPSGPMSMVAGIENPGAMSGE</sequence>
<protein>
    <submittedName>
        <fullName evidence="1">Uncharacterized protein</fullName>
    </submittedName>
</protein>
<name>A0A2A6D296_PRIPA</name>
<gene>
    <name evidence="1" type="primary">WBGene00280722</name>
</gene>
<evidence type="ECO:0000313" key="1">
    <source>
        <dbReference type="EnsemblMetazoa" id="PPA42353.1"/>
    </source>
</evidence>
<accession>A0A8R1UWG2</accession>
<dbReference type="Proteomes" id="UP000005239">
    <property type="component" value="Unassembled WGS sequence"/>
</dbReference>
<proteinExistence type="predicted"/>
<organism evidence="1 2">
    <name type="scientific">Pristionchus pacificus</name>
    <name type="common">Parasitic nematode worm</name>
    <dbReference type="NCBI Taxonomy" id="54126"/>
    <lineage>
        <taxon>Eukaryota</taxon>
        <taxon>Metazoa</taxon>
        <taxon>Ecdysozoa</taxon>
        <taxon>Nematoda</taxon>
        <taxon>Chromadorea</taxon>
        <taxon>Rhabditida</taxon>
        <taxon>Rhabditina</taxon>
        <taxon>Diplogasteromorpha</taxon>
        <taxon>Diplogasteroidea</taxon>
        <taxon>Neodiplogasteridae</taxon>
        <taxon>Pristionchus</taxon>
    </lineage>
</organism>
<dbReference type="EnsemblMetazoa" id="PPA42353.1">
    <property type="protein sequence ID" value="PPA42353.1"/>
    <property type="gene ID" value="WBGene00280722"/>
</dbReference>
<keyword evidence="2" id="KW-1185">Reference proteome</keyword>